<reference evidence="1 2" key="1">
    <citation type="submission" date="2020-09" db="EMBL/GenBank/DDBJ databases">
        <title>De no assembly of potato wild relative species, Solanum commersonii.</title>
        <authorList>
            <person name="Cho K."/>
        </authorList>
    </citation>
    <scope>NUCLEOTIDE SEQUENCE [LARGE SCALE GENOMIC DNA]</scope>
    <source>
        <strain evidence="1">LZ3.2</strain>
        <tissue evidence="1">Leaf</tissue>
    </source>
</reference>
<organism evidence="1 2">
    <name type="scientific">Solanum commersonii</name>
    <name type="common">Commerson's wild potato</name>
    <name type="synonym">Commerson's nightshade</name>
    <dbReference type="NCBI Taxonomy" id="4109"/>
    <lineage>
        <taxon>Eukaryota</taxon>
        <taxon>Viridiplantae</taxon>
        <taxon>Streptophyta</taxon>
        <taxon>Embryophyta</taxon>
        <taxon>Tracheophyta</taxon>
        <taxon>Spermatophyta</taxon>
        <taxon>Magnoliopsida</taxon>
        <taxon>eudicotyledons</taxon>
        <taxon>Gunneridae</taxon>
        <taxon>Pentapetalae</taxon>
        <taxon>asterids</taxon>
        <taxon>lamiids</taxon>
        <taxon>Solanales</taxon>
        <taxon>Solanaceae</taxon>
        <taxon>Solanoideae</taxon>
        <taxon>Solaneae</taxon>
        <taxon>Solanum</taxon>
    </lineage>
</organism>
<accession>A0A9J5Y2T9</accession>
<sequence length="101" mass="11229">MFRYMMLSSSFSAWISHFLACMGKLSFIGSYCSVLVWNGLLSCKTVLSVFLLENSGYPKDWYLHSVCFRKGGEEGEKGVGGELANLFPLQEVLIVNSGCLE</sequence>
<evidence type="ECO:0000313" key="2">
    <source>
        <dbReference type="Proteomes" id="UP000824120"/>
    </source>
</evidence>
<dbReference type="AlphaFoldDB" id="A0A9J5Y2T9"/>
<evidence type="ECO:0000313" key="1">
    <source>
        <dbReference type="EMBL" id="KAG5594175.1"/>
    </source>
</evidence>
<comment type="caution">
    <text evidence="1">The sequence shown here is derived from an EMBL/GenBank/DDBJ whole genome shotgun (WGS) entry which is preliminary data.</text>
</comment>
<proteinExistence type="predicted"/>
<name>A0A9J5Y2T9_SOLCO</name>
<keyword evidence="2" id="KW-1185">Reference proteome</keyword>
<dbReference type="Proteomes" id="UP000824120">
    <property type="component" value="Chromosome 7"/>
</dbReference>
<gene>
    <name evidence="1" type="ORF">H5410_035407</name>
</gene>
<protein>
    <submittedName>
        <fullName evidence="1">Uncharacterized protein</fullName>
    </submittedName>
</protein>
<dbReference type="EMBL" id="JACXVP010000007">
    <property type="protein sequence ID" value="KAG5594175.1"/>
    <property type="molecule type" value="Genomic_DNA"/>
</dbReference>